<protein>
    <submittedName>
        <fullName evidence="1">Uncharacterized protein</fullName>
    </submittedName>
</protein>
<evidence type="ECO:0000313" key="1">
    <source>
        <dbReference type="EMBL" id="CBK41845.1"/>
    </source>
</evidence>
<proteinExistence type="predicted"/>
<organism evidence="1 2">
    <name type="scientific">Nitrospira defluvii</name>
    <dbReference type="NCBI Taxonomy" id="330214"/>
    <lineage>
        <taxon>Bacteria</taxon>
        <taxon>Pseudomonadati</taxon>
        <taxon>Nitrospirota</taxon>
        <taxon>Nitrospiria</taxon>
        <taxon>Nitrospirales</taxon>
        <taxon>Nitrospiraceae</taxon>
        <taxon>Nitrospira</taxon>
    </lineage>
</organism>
<dbReference type="HOGENOM" id="CLU_2786170_0_0_0"/>
<dbReference type="Proteomes" id="UP000001660">
    <property type="component" value="Chromosome"/>
</dbReference>
<dbReference type="AlphaFoldDB" id="D8PF36"/>
<gene>
    <name evidence="1" type="ORF">NIDE2125</name>
</gene>
<accession>D8PF36</accession>
<sequence>MDPPRERGESEIFWTVSSVRGIDETTGNQNLSHNYTAPFSRTAVVRIPKGGAGYSKDSWERESLRSIT</sequence>
<dbReference type="EMBL" id="FP929003">
    <property type="protein sequence ID" value="CBK41845.1"/>
    <property type="molecule type" value="Genomic_DNA"/>
</dbReference>
<keyword evidence="2" id="KW-1185">Reference proteome</keyword>
<name>D8PF36_9BACT</name>
<evidence type="ECO:0000313" key="2">
    <source>
        <dbReference type="Proteomes" id="UP000001660"/>
    </source>
</evidence>
<reference evidence="1 2" key="1">
    <citation type="journal article" date="2010" name="Proc. Natl. Acad. Sci. U.S.A.">
        <title>A Nitrospira metagenome illuminates the physiology and evolution of globally important nitrite-oxidizing bacteria.</title>
        <authorList>
            <person name="Lucker S."/>
            <person name="Wagner M."/>
            <person name="Maixner F."/>
            <person name="Pelletier E."/>
            <person name="Koch H."/>
            <person name="Vacherie B."/>
            <person name="Rattei T."/>
            <person name="Sinninghe Damste J."/>
            <person name="Spieck E."/>
            <person name="Le Paslier D."/>
            <person name="Daims H."/>
        </authorList>
    </citation>
    <scope>NUCLEOTIDE SEQUENCE [LARGE SCALE GENOMIC DNA]</scope>
</reference>
<dbReference type="KEGG" id="nde:NIDE2125"/>
<dbReference type="STRING" id="330214.NIDE2125"/>